<keyword evidence="10" id="KW-0336">GPI-anchor</keyword>
<evidence type="ECO:0000313" key="30">
    <source>
        <dbReference type="Proteomes" id="UP000657918"/>
    </source>
</evidence>
<keyword evidence="17" id="KW-0168">Coated pit</keyword>
<evidence type="ECO:0000256" key="4">
    <source>
        <dbReference type="ARBA" id="ARBA00004600"/>
    </source>
</evidence>
<protein>
    <recommendedName>
        <fullName evidence="7">glucan endo-1,3-beta-D-glucosidase</fullName>
        <ecNumber evidence="7">3.2.1.39</ecNumber>
    </recommendedName>
    <alternativeName>
        <fullName evidence="22">(1-&gt;3)-beta-glucan endohydrolase</fullName>
    </alternativeName>
    <alternativeName>
        <fullName evidence="23">Beta-1,3-endoglucanase</fullName>
    </alternativeName>
</protein>
<keyword evidence="12 25" id="KW-0378">Hydrolase</keyword>
<dbReference type="InterPro" id="IPR044965">
    <property type="entry name" value="Glyco_hydro_17_plant"/>
</dbReference>
<dbReference type="PANTHER" id="PTHR32227">
    <property type="entry name" value="GLUCAN ENDO-1,3-BETA-GLUCOSIDASE BG1-RELATED-RELATED"/>
    <property type="match status" value="1"/>
</dbReference>
<keyword evidence="13" id="KW-0611">Plant defense</keyword>
<feature type="compositionally biased region" description="Polar residues" evidence="26">
    <location>
        <begin position="873"/>
        <end position="883"/>
    </location>
</feature>
<dbReference type="GO" id="GO:0030136">
    <property type="term" value="C:clathrin-coated vesicle"/>
    <property type="evidence" value="ECO:0007669"/>
    <property type="project" value="UniProtKB-SubCell"/>
</dbReference>
<dbReference type="CDD" id="cd16987">
    <property type="entry name" value="ANTH_N_AP180_plant"/>
    <property type="match status" value="1"/>
</dbReference>
<feature type="compositionally biased region" description="Basic and acidic residues" evidence="26">
    <location>
        <begin position="884"/>
        <end position="896"/>
    </location>
</feature>
<dbReference type="Pfam" id="PF00332">
    <property type="entry name" value="Glyco_hydro_17"/>
    <property type="match status" value="1"/>
</dbReference>
<dbReference type="Pfam" id="PF07983">
    <property type="entry name" value="X8"/>
    <property type="match status" value="1"/>
</dbReference>
<dbReference type="InterPro" id="IPR000490">
    <property type="entry name" value="Glyco_hydro_17"/>
</dbReference>
<dbReference type="GO" id="GO:0006952">
    <property type="term" value="P:defense response"/>
    <property type="evidence" value="ECO:0007669"/>
    <property type="project" value="UniProtKB-KW"/>
</dbReference>
<dbReference type="InterPro" id="IPR012946">
    <property type="entry name" value="X8"/>
</dbReference>
<evidence type="ECO:0000256" key="19">
    <source>
        <dbReference type="ARBA" id="ARBA00023288"/>
    </source>
</evidence>
<organism evidence="29 30">
    <name type="scientific">Salix dunnii</name>
    <dbReference type="NCBI Taxonomy" id="1413687"/>
    <lineage>
        <taxon>Eukaryota</taxon>
        <taxon>Viridiplantae</taxon>
        <taxon>Streptophyta</taxon>
        <taxon>Embryophyta</taxon>
        <taxon>Tracheophyta</taxon>
        <taxon>Spermatophyta</taxon>
        <taxon>Magnoliopsida</taxon>
        <taxon>eudicotyledons</taxon>
        <taxon>Gunneridae</taxon>
        <taxon>Pentapetalae</taxon>
        <taxon>rosids</taxon>
        <taxon>fabids</taxon>
        <taxon>Malpighiales</taxon>
        <taxon>Salicaceae</taxon>
        <taxon>Saliceae</taxon>
        <taxon>Salix</taxon>
    </lineage>
</organism>
<evidence type="ECO:0000256" key="3">
    <source>
        <dbReference type="ARBA" id="ARBA00004555"/>
    </source>
</evidence>
<dbReference type="InterPro" id="IPR011417">
    <property type="entry name" value="ANTH_dom"/>
</dbReference>
<keyword evidence="20 25" id="KW-0326">Glycosidase</keyword>
<keyword evidence="15" id="KW-0472">Membrane</keyword>
<sequence>MEPCFLSSLLLVCIFTSAADAGSIGVNYGRIANNLPSAVKVVQLVRSQGLERIKVYDTDVAVLKALSGSGIKVTVDLPNELLYSAARYPSFARTWVQKNIVAYHPSTQIEAIAVGNEVFVDPHNTTKLLIPAMKNIHQALVKLNLHSSIKVSSPIALSALHSSYPSSAGSFRPELIESVFKPLLDFLRQTGSYLMVNAYPFFAYESNSDVISLDYALFRENPGVVDSGNGLRYSSLFDAQIDAVYAALSALKYDDIKMVVTETGWPSKGDENEIGASVENAAAYNGNLVRRILTGGGTPLKPQADLTVFLFALFNENEKNGPTSERNYGLFYPDEQKVYDIPFTMEGLKSYKDSNRSSVTGSHQAAAPVNGGVSKSTTGNTWCVANPDAGEQKLQAGLDFSCGEGGADCRPIQPGGACYDPNTLVAHSSFAFNSYYQKKGRGMGDCYFGGAAFVATQEPSAYFVAFSLLNFASFFPCLHDKLNLEYAGAQTSITSCVARLLGKLVPFVSLLFCFYTYSNKKSVLGCRVWAVRISDGILKRFLKYHRLRTLLLSEDIAANGKGLLFNIMPSKLRKAIGAVKDKTSISLAKVSINNASNPEVLILKATRHDEVPIDERYVNEVLSLISCNRVYAAICAKAIAKRIGKTRNWIVALKSLMLVLRIFQDGDPYFPKEVLVAMKRGAKILNISSFRDDSKSKPWDYTAFVRTFALYLDERLDCFLTGKLQRRFTNRERENSHPRSRRGNDSVSEMKPAMLLEKLTCWQKLLDRAVATRPTGAAKTNRLVQISLHAIVEESFDLYRDISDGLALASKQFEELCSFYDLCKSLGVGRTSEYPSVQTISQELIETLQEFSRDQSSFPANGRSPAHLLLPATPNNVASSSTDRQARWEESSERGSEFGSQCTSLEDLMSATDMGTSPSMSMDHYLEQFEKRSQTEDILSTADSSSIHSSAIDQGAISATNSVFDLVSLDGWPPEDQRQEQEQDQELGQRTSVLDSNNGLSDCWEAVLAETANQSMQASQDPTIGFESNAVINFFDQGSAHVVSGFEPQIVDKIIDQASLPDHQYNPFLQDTAEIPAAVATTDSQSICPVSKMFPVAPTFQATPTFCVQNPDTAAGLHNQEDDPFAPCLTTMATGHISNLSMDQQSLLQQQQLWLQHQDKIIANKMS</sequence>
<evidence type="ECO:0000256" key="10">
    <source>
        <dbReference type="ARBA" id="ARBA00022622"/>
    </source>
</evidence>
<dbReference type="Gene3D" id="1.20.58.150">
    <property type="entry name" value="ANTH domain"/>
    <property type="match status" value="2"/>
</dbReference>
<dbReference type="AlphaFoldDB" id="A0A835N8W6"/>
<dbReference type="Gene3D" id="3.20.20.80">
    <property type="entry name" value="Glycosidases"/>
    <property type="match status" value="1"/>
</dbReference>
<keyword evidence="18" id="KW-0325">Glycoprotein</keyword>
<reference evidence="29 30" key="1">
    <citation type="submission" date="2020-10" db="EMBL/GenBank/DDBJ databases">
        <title>Plant Genome Project.</title>
        <authorList>
            <person name="Zhang R.-G."/>
        </authorList>
    </citation>
    <scope>NUCLEOTIDE SEQUENCE [LARGE SCALE GENOMIC DNA]</scope>
    <source>
        <strain evidence="29">FAFU-HL-1</strain>
        <tissue evidence="29">Leaf</tissue>
    </source>
</reference>
<dbReference type="GO" id="GO:0042973">
    <property type="term" value="F:glucan endo-1,3-beta-D-glucosidase activity"/>
    <property type="evidence" value="ECO:0007669"/>
    <property type="project" value="UniProtKB-EC"/>
</dbReference>
<feature type="region of interest" description="Disordered" evidence="26">
    <location>
        <begin position="968"/>
        <end position="996"/>
    </location>
</feature>
<comment type="caution">
    <text evidence="29">The sequence shown here is derived from an EMBL/GenBank/DDBJ whole genome shotgun (WGS) entry which is preliminary data.</text>
</comment>
<dbReference type="GO" id="GO:0006897">
    <property type="term" value="P:endocytosis"/>
    <property type="evidence" value="ECO:0007669"/>
    <property type="project" value="UniProtKB-KW"/>
</dbReference>
<dbReference type="Pfam" id="PF07651">
    <property type="entry name" value="ANTH"/>
    <property type="match status" value="2"/>
</dbReference>
<evidence type="ECO:0000256" key="1">
    <source>
        <dbReference type="ARBA" id="ARBA00000382"/>
    </source>
</evidence>
<dbReference type="EC" id="3.2.1.39" evidence="7"/>
<keyword evidence="21" id="KW-0968">Cytoplasmic vesicle</keyword>
<dbReference type="SUPFAM" id="SSF89009">
    <property type="entry name" value="GAT-like domain"/>
    <property type="match status" value="1"/>
</dbReference>
<dbReference type="Proteomes" id="UP000657918">
    <property type="component" value="Unassembled WGS sequence"/>
</dbReference>
<dbReference type="InterPro" id="IPR048050">
    <property type="entry name" value="ANTH_N_plant"/>
</dbReference>
<dbReference type="SUPFAM" id="SSF51445">
    <property type="entry name" value="(Trans)glycosidases"/>
    <property type="match status" value="1"/>
</dbReference>
<evidence type="ECO:0000256" key="16">
    <source>
        <dbReference type="ARBA" id="ARBA00023157"/>
    </source>
</evidence>
<dbReference type="GO" id="GO:0005794">
    <property type="term" value="C:Golgi apparatus"/>
    <property type="evidence" value="ECO:0007669"/>
    <property type="project" value="UniProtKB-SubCell"/>
</dbReference>
<dbReference type="GO" id="GO:0048268">
    <property type="term" value="P:clathrin coat assembly"/>
    <property type="evidence" value="ECO:0007669"/>
    <property type="project" value="InterPro"/>
</dbReference>
<dbReference type="Gene3D" id="1.20.58.1040">
    <property type="match status" value="1"/>
</dbReference>
<keyword evidence="16" id="KW-1015">Disulfide bond</keyword>
<evidence type="ECO:0000256" key="23">
    <source>
        <dbReference type="ARBA" id="ARBA00033417"/>
    </source>
</evidence>
<keyword evidence="11 27" id="KW-0732">Signal</keyword>
<evidence type="ECO:0000256" key="20">
    <source>
        <dbReference type="ARBA" id="ARBA00023295"/>
    </source>
</evidence>
<evidence type="ECO:0000256" key="2">
    <source>
        <dbReference type="ARBA" id="ARBA00004132"/>
    </source>
</evidence>
<comment type="catalytic activity">
    <reaction evidence="1">
        <text>Hydrolysis of (1-&gt;3)-beta-D-glucosidic linkages in (1-&gt;3)-beta-D-glucans.</text>
        <dbReference type="EC" id="3.2.1.39"/>
    </reaction>
</comment>
<dbReference type="PROSITE" id="PS50942">
    <property type="entry name" value="ENTH"/>
    <property type="match status" value="1"/>
</dbReference>
<dbReference type="FunFam" id="1.25.40.90:FF:000019">
    <property type="entry name" value="Clathrin coat assembly protein"/>
    <property type="match status" value="1"/>
</dbReference>
<evidence type="ECO:0000256" key="9">
    <source>
        <dbReference type="ARBA" id="ARBA00022583"/>
    </source>
</evidence>
<comment type="subcellular location">
    <subcellularLocation>
        <location evidence="5">Cell membrane</location>
        <topology evidence="5">Lipid-anchor</topology>
        <topology evidence="5">GPI-anchor</topology>
    </subcellularLocation>
    <subcellularLocation>
        <location evidence="2">Cytoplasmic vesicle</location>
        <location evidence="2">Clathrin-coated vesicle</location>
    </subcellularLocation>
    <subcellularLocation>
        <location evidence="3">Golgi apparatus</location>
    </subcellularLocation>
    <subcellularLocation>
        <location evidence="4">Membrane</location>
        <location evidence="4">Clathrin-coated pit</location>
    </subcellularLocation>
</comment>
<dbReference type="SUPFAM" id="SSF48464">
    <property type="entry name" value="ENTH/VHS domain"/>
    <property type="match status" value="1"/>
</dbReference>
<dbReference type="GO" id="GO:0005886">
    <property type="term" value="C:plasma membrane"/>
    <property type="evidence" value="ECO:0007669"/>
    <property type="project" value="UniProtKB-SubCell"/>
</dbReference>
<evidence type="ECO:0000256" key="6">
    <source>
        <dbReference type="ARBA" id="ARBA00008773"/>
    </source>
</evidence>
<evidence type="ECO:0000256" key="22">
    <source>
        <dbReference type="ARBA" id="ARBA00033335"/>
    </source>
</evidence>
<keyword evidence="9" id="KW-0254">Endocytosis</keyword>
<evidence type="ECO:0000256" key="12">
    <source>
        <dbReference type="ARBA" id="ARBA00022801"/>
    </source>
</evidence>
<dbReference type="FunFam" id="3.20.20.80:FF:000002">
    <property type="entry name" value="Glucan endo-1,3-beta-glucosidase 3"/>
    <property type="match status" value="1"/>
</dbReference>
<evidence type="ECO:0000256" key="27">
    <source>
        <dbReference type="SAM" id="SignalP"/>
    </source>
</evidence>
<evidence type="ECO:0000256" key="17">
    <source>
        <dbReference type="ARBA" id="ARBA00023176"/>
    </source>
</evidence>
<feature type="region of interest" description="Disordered" evidence="26">
    <location>
        <begin position="855"/>
        <end position="903"/>
    </location>
</feature>
<evidence type="ECO:0000256" key="15">
    <source>
        <dbReference type="ARBA" id="ARBA00023136"/>
    </source>
</evidence>
<dbReference type="OrthoDB" id="44015at2759"/>
<feature type="chain" id="PRO_5032352095" description="glucan endo-1,3-beta-D-glucosidase" evidence="27">
    <location>
        <begin position="22"/>
        <end position="1167"/>
    </location>
</feature>
<feature type="signal peptide" evidence="27">
    <location>
        <begin position="1"/>
        <end position="21"/>
    </location>
</feature>
<dbReference type="SMART" id="SM00273">
    <property type="entry name" value="ENTH"/>
    <property type="match status" value="1"/>
</dbReference>
<dbReference type="GO" id="GO:0005975">
    <property type="term" value="P:carbohydrate metabolic process"/>
    <property type="evidence" value="ECO:0007669"/>
    <property type="project" value="InterPro"/>
</dbReference>
<feature type="domain" description="ENTH" evidence="28">
    <location>
        <begin position="590"/>
        <end position="726"/>
    </location>
</feature>
<dbReference type="GO" id="GO:0005905">
    <property type="term" value="C:clathrin-coated pit"/>
    <property type="evidence" value="ECO:0007669"/>
    <property type="project" value="UniProtKB-SubCell"/>
</dbReference>
<evidence type="ECO:0000256" key="13">
    <source>
        <dbReference type="ARBA" id="ARBA00022821"/>
    </source>
</evidence>
<keyword evidence="30" id="KW-1185">Reference proteome</keyword>
<dbReference type="EMBL" id="JADGMS010000002">
    <property type="protein sequence ID" value="KAF9688264.1"/>
    <property type="molecule type" value="Genomic_DNA"/>
</dbReference>
<dbReference type="GO" id="GO:0030276">
    <property type="term" value="F:clathrin binding"/>
    <property type="evidence" value="ECO:0007669"/>
    <property type="project" value="InterPro"/>
</dbReference>
<dbReference type="GO" id="GO:0009506">
    <property type="term" value="C:plasmodesma"/>
    <property type="evidence" value="ECO:0007669"/>
    <property type="project" value="UniProtKB-ARBA"/>
</dbReference>
<comment type="similarity">
    <text evidence="6 24">Belongs to the glycosyl hydrolase 17 family.</text>
</comment>
<dbReference type="InterPro" id="IPR017853">
    <property type="entry name" value="GH"/>
</dbReference>
<evidence type="ECO:0000256" key="26">
    <source>
        <dbReference type="SAM" id="MobiDB-lite"/>
    </source>
</evidence>
<dbReference type="InterPro" id="IPR008942">
    <property type="entry name" value="ENTH_VHS"/>
</dbReference>
<keyword evidence="8" id="KW-1003">Cell membrane</keyword>
<evidence type="ECO:0000256" key="24">
    <source>
        <dbReference type="RuleBase" id="RU004335"/>
    </source>
</evidence>
<evidence type="ECO:0000259" key="28">
    <source>
        <dbReference type="PROSITE" id="PS50942"/>
    </source>
</evidence>
<dbReference type="Gene3D" id="1.25.40.90">
    <property type="match status" value="1"/>
</dbReference>
<evidence type="ECO:0000256" key="14">
    <source>
        <dbReference type="ARBA" id="ARBA00023034"/>
    </source>
</evidence>
<evidence type="ECO:0000256" key="8">
    <source>
        <dbReference type="ARBA" id="ARBA00022475"/>
    </source>
</evidence>
<name>A0A835N8W6_9ROSI</name>
<evidence type="ECO:0000256" key="5">
    <source>
        <dbReference type="ARBA" id="ARBA00004609"/>
    </source>
</evidence>
<dbReference type="GO" id="GO:0098552">
    <property type="term" value="C:side of membrane"/>
    <property type="evidence" value="ECO:0007669"/>
    <property type="project" value="UniProtKB-KW"/>
</dbReference>
<evidence type="ECO:0000256" key="7">
    <source>
        <dbReference type="ARBA" id="ARBA00012780"/>
    </source>
</evidence>
<dbReference type="InterPro" id="IPR013809">
    <property type="entry name" value="ENTH"/>
</dbReference>
<proteinExistence type="inferred from homology"/>
<dbReference type="SMART" id="SM00768">
    <property type="entry name" value="X8"/>
    <property type="match status" value="1"/>
</dbReference>
<evidence type="ECO:0000256" key="21">
    <source>
        <dbReference type="ARBA" id="ARBA00023329"/>
    </source>
</evidence>
<dbReference type="InterPro" id="IPR014712">
    <property type="entry name" value="ANTH_dom_sf"/>
</dbReference>
<evidence type="ECO:0000256" key="25">
    <source>
        <dbReference type="RuleBase" id="RU004336"/>
    </source>
</evidence>
<dbReference type="GO" id="GO:0005545">
    <property type="term" value="F:1-phosphatidylinositol binding"/>
    <property type="evidence" value="ECO:0007669"/>
    <property type="project" value="InterPro"/>
</dbReference>
<evidence type="ECO:0000256" key="18">
    <source>
        <dbReference type="ARBA" id="ARBA00023180"/>
    </source>
</evidence>
<evidence type="ECO:0000256" key="11">
    <source>
        <dbReference type="ARBA" id="ARBA00022729"/>
    </source>
</evidence>
<gene>
    <name evidence="29" type="ORF">SADUNF_Sadunf02G0179200</name>
</gene>
<keyword evidence="19" id="KW-0449">Lipoprotein</keyword>
<dbReference type="FunFam" id="1.20.58.1040:FF:000001">
    <property type="entry name" value="Glucan endo-1,3-beta-glucosidase 4"/>
    <property type="match status" value="1"/>
</dbReference>
<dbReference type="PROSITE" id="PS00587">
    <property type="entry name" value="GLYCOSYL_HYDROL_F17"/>
    <property type="match status" value="1"/>
</dbReference>
<keyword evidence="14" id="KW-0333">Golgi apparatus</keyword>
<evidence type="ECO:0000313" key="29">
    <source>
        <dbReference type="EMBL" id="KAF9688264.1"/>
    </source>
</evidence>
<accession>A0A835N8W6</accession>